<dbReference type="Proteomes" id="UP000178509">
    <property type="component" value="Unassembled WGS sequence"/>
</dbReference>
<protein>
    <submittedName>
        <fullName evidence="1">Uncharacterized protein</fullName>
    </submittedName>
</protein>
<sequence>MQKNPFEVDSDLTKKVTLTPEQELILKSGDQIKIEEEMDRLECKRRELAIQEKKIEFLLEYLRNFRK</sequence>
<comment type="caution">
    <text evidence="1">The sequence shown here is derived from an EMBL/GenBank/DDBJ whole genome shotgun (WGS) entry which is preliminary data.</text>
</comment>
<dbReference type="EMBL" id="MHOJ01000045">
    <property type="protein sequence ID" value="OGZ61312.1"/>
    <property type="molecule type" value="Genomic_DNA"/>
</dbReference>
<reference evidence="1 2" key="1">
    <citation type="journal article" date="2016" name="Nat. Commun.">
        <title>Thousands of microbial genomes shed light on interconnected biogeochemical processes in an aquifer system.</title>
        <authorList>
            <person name="Anantharaman K."/>
            <person name="Brown C.T."/>
            <person name="Hug L.A."/>
            <person name="Sharon I."/>
            <person name="Castelle C.J."/>
            <person name="Probst A.J."/>
            <person name="Thomas B.C."/>
            <person name="Singh A."/>
            <person name="Wilkins M.J."/>
            <person name="Karaoz U."/>
            <person name="Brodie E.L."/>
            <person name="Williams K.H."/>
            <person name="Hubbard S.S."/>
            <person name="Banfield J.F."/>
        </authorList>
    </citation>
    <scope>NUCLEOTIDE SEQUENCE [LARGE SCALE GENOMIC DNA]</scope>
</reference>
<gene>
    <name evidence="1" type="ORF">A3H51_02730</name>
</gene>
<evidence type="ECO:0000313" key="1">
    <source>
        <dbReference type="EMBL" id="OGZ61312.1"/>
    </source>
</evidence>
<proteinExistence type="predicted"/>
<accession>A0A1G2HFQ4</accession>
<organism evidence="1 2">
    <name type="scientific">Candidatus Spechtbacteria bacterium RIFCSPLOWO2_02_FULL_38_8</name>
    <dbReference type="NCBI Taxonomy" id="1802164"/>
    <lineage>
        <taxon>Bacteria</taxon>
        <taxon>Candidatus Spechtiibacteriota</taxon>
    </lineage>
</organism>
<name>A0A1G2HFQ4_9BACT</name>
<evidence type="ECO:0000313" key="2">
    <source>
        <dbReference type="Proteomes" id="UP000178509"/>
    </source>
</evidence>
<dbReference type="AlphaFoldDB" id="A0A1G2HFQ4"/>